<accession>A0AAV3RBJ1</accession>
<dbReference type="EMBL" id="BAABME010025737">
    <property type="protein sequence ID" value="GAA0172648.1"/>
    <property type="molecule type" value="Genomic_DNA"/>
</dbReference>
<keyword evidence="2" id="KW-1185">Reference proteome</keyword>
<dbReference type="AlphaFoldDB" id="A0AAV3RBJ1"/>
<dbReference type="Proteomes" id="UP001454036">
    <property type="component" value="Unassembled WGS sequence"/>
</dbReference>
<protein>
    <submittedName>
        <fullName evidence="1">Uncharacterized protein</fullName>
    </submittedName>
</protein>
<evidence type="ECO:0000313" key="1">
    <source>
        <dbReference type="EMBL" id="GAA0172648.1"/>
    </source>
</evidence>
<organism evidence="1 2">
    <name type="scientific">Lithospermum erythrorhizon</name>
    <name type="common">Purple gromwell</name>
    <name type="synonym">Lithospermum officinale var. erythrorhizon</name>
    <dbReference type="NCBI Taxonomy" id="34254"/>
    <lineage>
        <taxon>Eukaryota</taxon>
        <taxon>Viridiplantae</taxon>
        <taxon>Streptophyta</taxon>
        <taxon>Embryophyta</taxon>
        <taxon>Tracheophyta</taxon>
        <taxon>Spermatophyta</taxon>
        <taxon>Magnoliopsida</taxon>
        <taxon>eudicotyledons</taxon>
        <taxon>Gunneridae</taxon>
        <taxon>Pentapetalae</taxon>
        <taxon>asterids</taxon>
        <taxon>lamiids</taxon>
        <taxon>Boraginales</taxon>
        <taxon>Boraginaceae</taxon>
        <taxon>Boraginoideae</taxon>
        <taxon>Lithospermeae</taxon>
        <taxon>Lithospermum</taxon>
    </lineage>
</organism>
<evidence type="ECO:0000313" key="2">
    <source>
        <dbReference type="Proteomes" id="UP001454036"/>
    </source>
</evidence>
<gene>
    <name evidence="1" type="ORF">LIER_41373</name>
</gene>
<reference evidence="1 2" key="1">
    <citation type="submission" date="2024-01" db="EMBL/GenBank/DDBJ databases">
        <title>The complete chloroplast genome sequence of Lithospermum erythrorhizon: insights into the phylogenetic relationship among Boraginaceae species and the maternal lineages of purple gromwells.</title>
        <authorList>
            <person name="Okada T."/>
            <person name="Watanabe K."/>
        </authorList>
    </citation>
    <scope>NUCLEOTIDE SEQUENCE [LARGE SCALE GENOMIC DNA]</scope>
</reference>
<name>A0AAV3RBJ1_LITER</name>
<proteinExistence type="predicted"/>
<comment type="caution">
    <text evidence="1">The sequence shown here is derived from an EMBL/GenBank/DDBJ whole genome shotgun (WGS) entry which is preliminary data.</text>
</comment>
<sequence>MSPSIPQVKLAEEPFLQVASILWYEINCSVAVLPYVGLDRILISSLLKVPSGFSKLCKAVEVIVGPSIIAYGVHRRQTADQKRMLEAILASNDESVKKVIEAFNIRHSRPGWLRASFSDLRSAYGGPHRQ</sequence>